<organism evidence="1 2">
    <name type="scientific">Bacillus phage Deep Blue</name>
    <dbReference type="NCBI Taxonomy" id="1792245"/>
    <lineage>
        <taxon>Viruses</taxon>
        <taxon>Duplodnaviria</taxon>
        <taxon>Heunggongvirae</taxon>
        <taxon>Uroviricota</taxon>
        <taxon>Caudoviricetes</taxon>
        <taxon>Herelleviridae</taxon>
        <taxon>Bastillevirinae</taxon>
        <taxon>Caeruleovirus</taxon>
        <taxon>Caeruleovirus deepblue</taxon>
    </lineage>
</organism>
<keyword evidence="2" id="KW-1185">Reference proteome</keyword>
<dbReference type="GeneID" id="29081821"/>
<protein>
    <submittedName>
        <fullName evidence="1">Uncharacterized protein</fullName>
    </submittedName>
</protein>
<accession>A0A140HLK3</accession>
<name>A0A140HLK3_9CAUD</name>
<dbReference type="EMBL" id="KU577463">
    <property type="protein sequence ID" value="AMO25865.1"/>
    <property type="molecule type" value="Genomic_DNA"/>
</dbReference>
<dbReference type="OrthoDB" id="27730at10239"/>
<evidence type="ECO:0000313" key="1">
    <source>
        <dbReference type="EMBL" id="AMO25865.1"/>
    </source>
</evidence>
<reference evidence="1 2" key="1">
    <citation type="journal article" date="2016" name="Genome Announc.">
        <title>Complete Genome Sequence of Bacteriophage Deep-Blue Infecting Emetic Bacillus cereus.</title>
        <authorList>
            <person name="Hock L."/>
            <person name="Gillis A."/>
            <person name="Mahillon J."/>
        </authorList>
    </citation>
    <scope>NUCLEOTIDE SEQUENCE [LARGE SCALE GENOMIC DNA]</scope>
</reference>
<proteinExistence type="predicted"/>
<gene>
    <name evidence="1" type="ORF">Blue_042</name>
</gene>
<dbReference type="RefSeq" id="YP_009285354.1">
    <property type="nucleotide sequence ID" value="NC_031056.1"/>
</dbReference>
<dbReference type="KEGG" id="vg:29081821"/>
<dbReference type="Proteomes" id="UP000201785">
    <property type="component" value="Segment"/>
</dbReference>
<evidence type="ECO:0000313" key="2">
    <source>
        <dbReference type="Proteomes" id="UP000201785"/>
    </source>
</evidence>
<sequence>MTQLEHFMYIRILYQEAVAGITPTSLTQIHEELNKYCEKFDADYGRTVILL</sequence>